<dbReference type="Proteomes" id="UP000316079">
    <property type="component" value="Unassembled WGS sequence"/>
</dbReference>
<dbReference type="EMBL" id="SRMA01026810">
    <property type="protein sequence ID" value="TRY68019.1"/>
    <property type="molecule type" value="Genomic_DNA"/>
</dbReference>
<evidence type="ECO:0000313" key="2">
    <source>
        <dbReference type="Proteomes" id="UP000316079"/>
    </source>
</evidence>
<comment type="caution">
    <text evidence="1">The sequence shown here is derived from an EMBL/GenBank/DDBJ whole genome shotgun (WGS) entry which is preliminary data.</text>
</comment>
<keyword evidence="2" id="KW-1185">Reference proteome</keyword>
<organism evidence="1 2">
    <name type="scientific">Danionella cerebrum</name>
    <dbReference type="NCBI Taxonomy" id="2873325"/>
    <lineage>
        <taxon>Eukaryota</taxon>
        <taxon>Metazoa</taxon>
        <taxon>Chordata</taxon>
        <taxon>Craniata</taxon>
        <taxon>Vertebrata</taxon>
        <taxon>Euteleostomi</taxon>
        <taxon>Actinopterygii</taxon>
        <taxon>Neopterygii</taxon>
        <taxon>Teleostei</taxon>
        <taxon>Ostariophysi</taxon>
        <taxon>Cypriniformes</taxon>
        <taxon>Danionidae</taxon>
        <taxon>Danioninae</taxon>
        <taxon>Danionella</taxon>
    </lineage>
</organism>
<accession>A0A553NRK1</accession>
<reference evidence="1 2" key="1">
    <citation type="journal article" date="2019" name="Sci. Data">
        <title>Hybrid genome assembly and annotation of Danionella translucida.</title>
        <authorList>
            <person name="Kadobianskyi M."/>
            <person name="Schulze L."/>
            <person name="Schuelke M."/>
            <person name="Judkewitz B."/>
        </authorList>
    </citation>
    <scope>NUCLEOTIDE SEQUENCE [LARGE SCALE GENOMIC DNA]</scope>
    <source>
        <strain evidence="1 2">Bolton</strain>
    </source>
</reference>
<name>A0A553NRK1_9TELE</name>
<protein>
    <submittedName>
        <fullName evidence="1">Uncharacterized protein</fullName>
    </submittedName>
</protein>
<evidence type="ECO:0000313" key="1">
    <source>
        <dbReference type="EMBL" id="TRY68019.1"/>
    </source>
</evidence>
<gene>
    <name evidence="1" type="ORF">DNTS_003613</name>
</gene>
<proteinExistence type="predicted"/>
<dbReference type="AlphaFoldDB" id="A0A553NRK1"/>
<sequence length="109" mass="11934">MLGRELWIANGELDDGSSPLGWFQERVEPSASPGVQLHCAQVKLKPFTLEAGLLSQISFEQGGGVWEEGKFGLVDIAEMQGGNVRSANLSTFVRMQLFCNGKWCTKVNC</sequence>